<reference evidence="1 2" key="1">
    <citation type="submission" date="2019-03" db="EMBL/GenBank/DDBJ databases">
        <title>Genomic Encyclopedia of Type Strains, Phase IV (KMG-IV): sequencing the most valuable type-strain genomes for metagenomic binning, comparative biology and taxonomic classification.</title>
        <authorList>
            <person name="Goeker M."/>
        </authorList>
    </citation>
    <scope>NUCLEOTIDE SEQUENCE [LARGE SCALE GENOMIC DNA]</scope>
    <source>
        <strain evidence="1 2">DSM 2781</strain>
    </source>
</reference>
<dbReference type="EMBL" id="SLXL01000002">
    <property type="protein sequence ID" value="TCP26172.1"/>
    <property type="molecule type" value="Genomic_DNA"/>
</dbReference>
<evidence type="ECO:0000313" key="1">
    <source>
        <dbReference type="EMBL" id="TCP26172.1"/>
    </source>
</evidence>
<sequence>MTNYIWDAWLPKLSSKDRMTDVKFDADASSTPFSDMLGFDCLSKNTREVDLMTTNPTPFSTSMNWPVLGGTGEGHVELTTDNPTPLSNWMGWKLLSKRAYYGIAAHLQ</sequence>
<dbReference type="OrthoDB" id="7864006at2"/>
<dbReference type="RefSeq" id="WP_132599777.1">
    <property type="nucleotide sequence ID" value="NZ_NRRP01000014.1"/>
</dbReference>
<dbReference type="AlphaFoldDB" id="A0A4R2NW23"/>
<name>A0A4R2NW23_RHOAD</name>
<organism evidence="1 2">
    <name type="scientific">Rhodovulum adriaticum</name>
    <name type="common">Rhodopseudomonas adriatica</name>
    <dbReference type="NCBI Taxonomy" id="35804"/>
    <lineage>
        <taxon>Bacteria</taxon>
        <taxon>Pseudomonadati</taxon>
        <taxon>Pseudomonadota</taxon>
        <taxon>Alphaproteobacteria</taxon>
        <taxon>Rhodobacterales</taxon>
        <taxon>Paracoccaceae</taxon>
        <taxon>Rhodovulum</taxon>
    </lineage>
</organism>
<gene>
    <name evidence="1" type="ORF">EV656_102135</name>
</gene>
<keyword evidence="2" id="KW-1185">Reference proteome</keyword>
<comment type="caution">
    <text evidence="1">The sequence shown here is derived from an EMBL/GenBank/DDBJ whole genome shotgun (WGS) entry which is preliminary data.</text>
</comment>
<proteinExistence type="predicted"/>
<accession>A0A4R2NW23</accession>
<protein>
    <submittedName>
        <fullName evidence="1">Uncharacterized protein</fullName>
    </submittedName>
</protein>
<evidence type="ECO:0000313" key="2">
    <source>
        <dbReference type="Proteomes" id="UP000295733"/>
    </source>
</evidence>
<dbReference type="Proteomes" id="UP000295733">
    <property type="component" value="Unassembled WGS sequence"/>
</dbReference>